<evidence type="ECO:0000256" key="1">
    <source>
        <dbReference type="SAM" id="MobiDB-lite"/>
    </source>
</evidence>
<name>A0A843XS84_COLES</name>
<proteinExistence type="predicted"/>
<organism evidence="2 3">
    <name type="scientific">Colocasia esculenta</name>
    <name type="common">Wild taro</name>
    <name type="synonym">Arum esculentum</name>
    <dbReference type="NCBI Taxonomy" id="4460"/>
    <lineage>
        <taxon>Eukaryota</taxon>
        <taxon>Viridiplantae</taxon>
        <taxon>Streptophyta</taxon>
        <taxon>Embryophyta</taxon>
        <taxon>Tracheophyta</taxon>
        <taxon>Spermatophyta</taxon>
        <taxon>Magnoliopsida</taxon>
        <taxon>Liliopsida</taxon>
        <taxon>Araceae</taxon>
        <taxon>Aroideae</taxon>
        <taxon>Colocasieae</taxon>
        <taxon>Colocasia</taxon>
    </lineage>
</organism>
<keyword evidence="3" id="KW-1185">Reference proteome</keyword>
<dbReference type="Proteomes" id="UP000652761">
    <property type="component" value="Unassembled WGS sequence"/>
</dbReference>
<evidence type="ECO:0000313" key="3">
    <source>
        <dbReference type="Proteomes" id="UP000652761"/>
    </source>
</evidence>
<sequence>MFWMAGLCGANLMETDGRCSWPTRVVLARESRAGGAVQAKWASGAGGVAEADPARSHEHWRARGTGETGRTRAVQREEEAPTKAGSRGQWQGAREAR</sequence>
<evidence type="ECO:0000313" key="2">
    <source>
        <dbReference type="EMBL" id="MQM21727.1"/>
    </source>
</evidence>
<dbReference type="AlphaFoldDB" id="A0A843XS84"/>
<protein>
    <submittedName>
        <fullName evidence="2">Uncharacterized protein</fullName>
    </submittedName>
</protein>
<gene>
    <name evidence="2" type="ORF">Taro_054772</name>
</gene>
<accession>A0A843XS84</accession>
<feature type="compositionally biased region" description="Basic and acidic residues" evidence="1">
    <location>
        <begin position="52"/>
        <end position="61"/>
    </location>
</feature>
<comment type="caution">
    <text evidence="2">The sequence shown here is derived from an EMBL/GenBank/DDBJ whole genome shotgun (WGS) entry which is preliminary data.</text>
</comment>
<reference evidence="2" key="1">
    <citation type="submission" date="2017-07" db="EMBL/GenBank/DDBJ databases">
        <title>Taro Niue Genome Assembly and Annotation.</title>
        <authorList>
            <person name="Atibalentja N."/>
            <person name="Keating K."/>
            <person name="Fields C.J."/>
        </authorList>
    </citation>
    <scope>NUCLEOTIDE SEQUENCE</scope>
    <source>
        <strain evidence="2">Niue_2</strain>
        <tissue evidence="2">Leaf</tissue>
    </source>
</reference>
<dbReference type="EMBL" id="NMUH01011489">
    <property type="protein sequence ID" value="MQM21727.1"/>
    <property type="molecule type" value="Genomic_DNA"/>
</dbReference>
<feature type="region of interest" description="Disordered" evidence="1">
    <location>
        <begin position="44"/>
        <end position="97"/>
    </location>
</feature>